<protein>
    <submittedName>
        <fullName evidence="1">Uncharacterized protein</fullName>
    </submittedName>
</protein>
<proteinExistence type="predicted"/>
<accession>A0A0F9IYB5</accession>
<name>A0A0F9IYB5_9ZZZZ</name>
<dbReference type="AlphaFoldDB" id="A0A0F9IYB5"/>
<dbReference type="EMBL" id="LAZR01017861">
    <property type="protein sequence ID" value="KKL98665.1"/>
    <property type="molecule type" value="Genomic_DNA"/>
</dbReference>
<reference evidence="1" key="1">
    <citation type="journal article" date="2015" name="Nature">
        <title>Complex archaea that bridge the gap between prokaryotes and eukaryotes.</title>
        <authorList>
            <person name="Spang A."/>
            <person name="Saw J.H."/>
            <person name="Jorgensen S.L."/>
            <person name="Zaremba-Niedzwiedzka K."/>
            <person name="Martijn J."/>
            <person name="Lind A.E."/>
            <person name="van Eijk R."/>
            <person name="Schleper C."/>
            <person name="Guy L."/>
            <person name="Ettema T.J."/>
        </authorList>
    </citation>
    <scope>NUCLEOTIDE SEQUENCE</scope>
</reference>
<evidence type="ECO:0000313" key="1">
    <source>
        <dbReference type="EMBL" id="KKL98665.1"/>
    </source>
</evidence>
<comment type="caution">
    <text evidence="1">The sequence shown here is derived from an EMBL/GenBank/DDBJ whole genome shotgun (WGS) entry which is preliminary data.</text>
</comment>
<gene>
    <name evidence="1" type="ORF">LCGC14_1822220</name>
</gene>
<organism evidence="1">
    <name type="scientific">marine sediment metagenome</name>
    <dbReference type="NCBI Taxonomy" id="412755"/>
    <lineage>
        <taxon>unclassified sequences</taxon>
        <taxon>metagenomes</taxon>
        <taxon>ecological metagenomes</taxon>
    </lineage>
</organism>
<sequence>MARSTFIQISNCDHTIKFYKTDNDTMDDFIKKIEKLESVISEFKDHLKFNH</sequence>